<reference evidence="2" key="1">
    <citation type="journal article" date="2023" name="Genome Biol. Evol.">
        <title>First Whole Genome Sequence and Flow Cytometry Genome Size Data for the Lichen-Forming Fungus Ramalina farinacea (Ascomycota).</title>
        <authorList>
            <person name="Llewellyn T."/>
            <person name="Mian S."/>
            <person name="Hill R."/>
            <person name="Leitch I.J."/>
            <person name="Gaya E."/>
        </authorList>
    </citation>
    <scope>NUCLEOTIDE SEQUENCE</scope>
    <source>
        <strain evidence="2">LIQ254RAFAR</strain>
    </source>
</reference>
<dbReference type="EMBL" id="JAPUFD010000016">
    <property type="protein sequence ID" value="MDI1492015.1"/>
    <property type="molecule type" value="Genomic_DNA"/>
</dbReference>
<accession>A0AA43TZL8</accession>
<organism evidence="2 3">
    <name type="scientific">Ramalina farinacea</name>
    <dbReference type="NCBI Taxonomy" id="258253"/>
    <lineage>
        <taxon>Eukaryota</taxon>
        <taxon>Fungi</taxon>
        <taxon>Dikarya</taxon>
        <taxon>Ascomycota</taxon>
        <taxon>Pezizomycotina</taxon>
        <taxon>Lecanoromycetes</taxon>
        <taxon>OSLEUM clade</taxon>
        <taxon>Lecanoromycetidae</taxon>
        <taxon>Lecanorales</taxon>
        <taxon>Lecanorineae</taxon>
        <taxon>Ramalinaceae</taxon>
        <taxon>Ramalina</taxon>
    </lineage>
</organism>
<keyword evidence="3" id="KW-1185">Reference proteome</keyword>
<sequence length="918" mass="103314">MSEDDLVNYWDNFLAIAFDKSQKAMLTSCTLKDQDPQAKKVNIKCCFSFTIRRDAQHNIVLGFANKLKQSLEEGVERLPPSSDFHDAIDKIDAAGTVSSDTRVMLDRLGTSLWNLGAKLRDESYAQDSCLEHNQLSLAEIAVEKAAIYEERAKRHSSSNKQMISRLSCDYVCLRITLAWRQDRLDLAKLMYAKMHSIANTLDGTSTENLADVLLEIGKSMSKRGDSPSALYWLDGAYEELSKHDMESMSAEAVDLKVSIMHHLVKVLMRLEGEEHRARAWNVVQDLEINHGGRLAVSLLKLDLFARQPEPSAQDYQLVLEKIILSVHLTEANVKTILHHLHQLRRWSALLAQKSLATFILQRLLEAAEPAWIEKAMVTSIWNVTTTSAISEPIQTLHDLFDEVAGAGNLANGLGQKATHAAQILLWKRIESSFQQEQNELSERWCHLSLHPIFRQSGSSNIGKLQRKLMLCALNRAEPLKARETYLGMSAAIQSESTSQYLLYKSALRAQDLDTATECLEKICKNSTNDATVLYACVLEAQRVGDLAQSSVTLQKLLQKFDYDVPAGVNLPAILRCAARLLFQQLNNEDPPSQRIIQDICDHFERSVEQVKRCRRDGAETAFTVAELDWFSRNSYNLALKHCTSWDPAFTRRMIDSCISLIDLYPKDLEASVLENLALRKLLSLFLAGSLSVAMARQEDHYETQLQLYLDVRKRVSVFRSMSERLGKMGEAAKEDLSHKFTSLLAYDFEAAARLKAWDSLQDIIEECQSQSSTAIFSSLANILISSSEAPIEVTITNLKLIINATYTRDGADMSKLSRWVRCLFSLSLTRDNSLAEELLEQAVTIGGSSSYPPEELEWLAIVAFNHAIDLYCAGQKAECRRWAEQALRLADLAVDGGEALHGLLQERYQKLVWEEVDG</sequence>
<protein>
    <submittedName>
        <fullName evidence="2">Sporulation-specific protein 22</fullName>
    </submittedName>
</protein>
<dbReference type="GO" id="GO:0090173">
    <property type="term" value="P:regulation of synaptonemal complex assembly"/>
    <property type="evidence" value="ECO:0007669"/>
    <property type="project" value="InterPro"/>
</dbReference>
<dbReference type="Proteomes" id="UP001161017">
    <property type="component" value="Unassembled WGS sequence"/>
</dbReference>
<keyword evidence="1" id="KW-0469">Meiosis</keyword>
<dbReference type="Pfam" id="PF08631">
    <property type="entry name" value="SPO22"/>
    <property type="match status" value="1"/>
</dbReference>
<evidence type="ECO:0000256" key="1">
    <source>
        <dbReference type="ARBA" id="ARBA00023254"/>
    </source>
</evidence>
<dbReference type="PANTHER" id="PTHR40375:SF2">
    <property type="entry name" value="SPORULATION-SPECIFIC PROTEIN 22"/>
    <property type="match status" value="1"/>
</dbReference>
<proteinExistence type="predicted"/>
<dbReference type="InterPro" id="IPR013940">
    <property type="entry name" value="Spo22/ZIP4/TEX11"/>
</dbReference>
<name>A0AA43TZL8_9LECA</name>
<gene>
    <name evidence="2" type="primary">SPO22</name>
    <name evidence="2" type="ORF">OHK93_003226</name>
</gene>
<evidence type="ECO:0000313" key="2">
    <source>
        <dbReference type="EMBL" id="MDI1492015.1"/>
    </source>
</evidence>
<comment type="caution">
    <text evidence="2">The sequence shown here is derived from an EMBL/GenBank/DDBJ whole genome shotgun (WGS) entry which is preliminary data.</text>
</comment>
<dbReference type="InterPro" id="IPR039057">
    <property type="entry name" value="Spo22/ZIP4"/>
</dbReference>
<evidence type="ECO:0000313" key="3">
    <source>
        <dbReference type="Proteomes" id="UP001161017"/>
    </source>
</evidence>
<dbReference type="PANTHER" id="PTHR40375">
    <property type="entry name" value="SPORULATION-SPECIFIC PROTEIN 22"/>
    <property type="match status" value="1"/>
</dbReference>
<dbReference type="GO" id="GO:0051321">
    <property type="term" value="P:meiotic cell cycle"/>
    <property type="evidence" value="ECO:0007669"/>
    <property type="project" value="UniProtKB-KW"/>
</dbReference>
<dbReference type="AlphaFoldDB" id="A0AA43TZL8"/>